<evidence type="ECO:0000256" key="9">
    <source>
        <dbReference type="ARBA" id="ARBA00023098"/>
    </source>
</evidence>
<evidence type="ECO:0000256" key="7">
    <source>
        <dbReference type="ARBA" id="ARBA00022676"/>
    </source>
</evidence>
<keyword evidence="5 11" id="KW-0444">Lipid biosynthesis</keyword>
<keyword evidence="6 11" id="KW-0441">Lipid A biosynthesis</keyword>
<accession>A0A0A2SRU4</accession>
<keyword evidence="13" id="KW-1185">Reference proteome</keyword>
<dbReference type="RefSeq" id="WP_035888735.1">
    <property type="nucleotide sequence ID" value="NZ_JNCF01000016.1"/>
</dbReference>
<reference evidence="12 13" key="1">
    <citation type="submission" date="2014-05" db="EMBL/GenBank/DDBJ databases">
        <authorList>
            <person name="Rizzardi K."/>
            <person name="Winiecka-Krusnell J."/>
            <person name="Ramliden M."/>
            <person name="Alm E."/>
            <person name="Andersson S."/>
            <person name="Byfors S."/>
        </authorList>
    </citation>
    <scope>NUCLEOTIDE SEQUENCE [LARGE SCALE GENOMIC DNA]</scope>
    <source>
        <strain evidence="12 13">LEGN</strain>
    </source>
</reference>
<comment type="caution">
    <text evidence="12">The sequence shown here is derived from an EMBL/GenBank/DDBJ whole genome shotgun (WGS) entry which is preliminary data.</text>
</comment>
<keyword evidence="8 11" id="KW-0808">Transferase</keyword>
<sequence length="384" mass="42890">MLHANRIVIVAGEESGDNHAAELIRELKTVYPNLEVSGIGGKHMKAAGAHLISDLAQYAVTGLTEIIPFLKIFRKAFQDIKLHLSKQKPDLLILVDYPAFNLRLAKYAKKKLGLKIIYYISPQIWAWKGKRIHLIKECVDRMAVIFPFEKSIYKDAGVPVSFVGHPLVKKLASIQDKISSRISLQLPSNAQIIALLPGSRNHEIERHVPILVETARLLTKNYPGLQFVIPIAGTINPDKIKAYFNNQALAITFIQGRAIECMSAADFVIVASGTASLECALLEKPMCIIYKSSFLTYVAAMHFIQVKFLGLCNLLANKMMVPEFLQYDCNATELSRYISDFHQDPNQPQSMINQLIKLKESLSSNKSDCSLFDLVVAELPIKNA</sequence>
<dbReference type="HAMAP" id="MF_00392">
    <property type="entry name" value="LpxB"/>
    <property type="match status" value="1"/>
</dbReference>
<protein>
    <recommendedName>
        <fullName evidence="4 11">Lipid-A-disaccharide synthase</fullName>
        <ecNumber evidence="3 11">2.4.1.182</ecNumber>
    </recommendedName>
</protein>
<organism evidence="12 13">
    <name type="scientific">Legionella norrlandica</name>
    <dbReference type="NCBI Taxonomy" id="1498499"/>
    <lineage>
        <taxon>Bacteria</taxon>
        <taxon>Pseudomonadati</taxon>
        <taxon>Pseudomonadota</taxon>
        <taxon>Gammaproteobacteria</taxon>
        <taxon>Legionellales</taxon>
        <taxon>Legionellaceae</taxon>
        <taxon>Legionella</taxon>
    </lineage>
</organism>
<dbReference type="GO" id="GO:0005543">
    <property type="term" value="F:phospholipid binding"/>
    <property type="evidence" value="ECO:0007669"/>
    <property type="project" value="TreeGrafter"/>
</dbReference>
<comment type="pathway">
    <text evidence="11">Bacterial outer membrane biogenesis; LPS lipid A biosynthesis.</text>
</comment>
<dbReference type="NCBIfam" id="TIGR00215">
    <property type="entry name" value="lpxB"/>
    <property type="match status" value="1"/>
</dbReference>
<dbReference type="EMBL" id="JNCF01000016">
    <property type="protein sequence ID" value="KGP63462.1"/>
    <property type="molecule type" value="Genomic_DNA"/>
</dbReference>
<evidence type="ECO:0000256" key="8">
    <source>
        <dbReference type="ARBA" id="ARBA00022679"/>
    </source>
</evidence>
<dbReference type="GO" id="GO:0009245">
    <property type="term" value="P:lipid A biosynthetic process"/>
    <property type="evidence" value="ECO:0007669"/>
    <property type="project" value="UniProtKB-UniRule"/>
</dbReference>
<dbReference type="Pfam" id="PF02684">
    <property type="entry name" value="LpxB"/>
    <property type="match status" value="1"/>
</dbReference>
<dbReference type="STRING" id="1498499.EP47_05590"/>
<comment type="function">
    <text evidence="1 11">Condensation of UDP-2,3-diacylglucosamine and 2,3-diacylglucosamine-1-phosphate to form lipid A disaccharide, a precursor of lipid A, a phosphorylated glycolipid that anchors the lipopolysaccharide to the outer membrane of the cell.</text>
</comment>
<comment type="catalytic activity">
    <reaction evidence="10 11">
        <text>a lipid X + a UDP-2-N,3-O-bis[(3R)-3-hydroxyacyl]-alpha-D-glucosamine = a lipid A disaccharide + UDP + H(+)</text>
        <dbReference type="Rhea" id="RHEA:67828"/>
        <dbReference type="ChEBI" id="CHEBI:15378"/>
        <dbReference type="ChEBI" id="CHEBI:58223"/>
        <dbReference type="ChEBI" id="CHEBI:137748"/>
        <dbReference type="ChEBI" id="CHEBI:176338"/>
        <dbReference type="ChEBI" id="CHEBI:176343"/>
        <dbReference type="EC" id="2.4.1.182"/>
    </reaction>
</comment>
<dbReference type="GO" id="GO:0016020">
    <property type="term" value="C:membrane"/>
    <property type="evidence" value="ECO:0007669"/>
    <property type="project" value="GOC"/>
</dbReference>
<dbReference type="PANTHER" id="PTHR30372:SF4">
    <property type="entry name" value="LIPID-A-DISACCHARIDE SYNTHASE, MITOCHONDRIAL-RELATED"/>
    <property type="match status" value="1"/>
</dbReference>
<dbReference type="GO" id="GO:0008915">
    <property type="term" value="F:lipid-A-disaccharide synthase activity"/>
    <property type="evidence" value="ECO:0007669"/>
    <property type="project" value="UniProtKB-UniRule"/>
</dbReference>
<dbReference type="SUPFAM" id="SSF53756">
    <property type="entry name" value="UDP-Glycosyltransferase/glycogen phosphorylase"/>
    <property type="match status" value="1"/>
</dbReference>
<evidence type="ECO:0000256" key="1">
    <source>
        <dbReference type="ARBA" id="ARBA00002056"/>
    </source>
</evidence>
<dbReference type="EC" id="2.4.1.182" evidence="3 11"/>
<gene>
    <name evidence="11" type="primary">lpxB</name>
    <name evidence="12" type="ORF">EP47_05590</name>
</gene>
<dbReference type="PANTHER" id="PTHR30372">
    <property type="entry name" value="LIPID-A-DISACCHARIDE SYNTHASE"/>
    <property type="match status" value="1"/>
</dbReference>
<evidence type="ECO:0000256" key="10">
    <source>
        <dbReference type="ARBA" id="ARBA00048975"/>
    </source>
</evidence>
<dbReference type="InterPro" id="IPR003835">
    <property type="entry name" value="Glyco_trans_19"/>
</dbReference>
<evidence type="ECO:0000313" key="12">
    <source>
        <dbReference type="EMBL" id="KGP63462.1"/>
    </source>
</evidence>
<comment type="similarity">
    <text evidence="2 11">Belongs to the LpxB family.</text>
</comment>
<dbReference type="AlphaFoldDB" id="A0A0A2SRU4"/>
<dbReference type="OrthoDB" id="9801642at2"/>
<keyword evidence="7 11" id="KW-0328">Glycosyltransferase</keyword>
<dbReference type="Proteomes" id="UP000054422">
    <property type="component" value="Unassembled WGS sequence"/>
</dbReference>
<evidence type="ECO:0000256" key="5">
    <source>
        <dbReference type="ARBA" id="ARBA00022516"/>
    </source>
</evidence>
<proteinExistence type="inferred from homology"/>
<dbReference type="UniPathway" id="UPA00973"/>
<name>A0A0A2SRU4_9GAMM</name>
<evidence type="ECO:0000256" key="6">
    <source>
        <dbReference type="ARBA" id="ARBA00022556"/>
    </source>
</evidence>
<evidence type="ECO:0000256" key="4">
    <source>
        <dbReference type="ARBA" id="ARBA00020902"/>
    </source>
</evidence>
<evidence type="ECO:0000256" key="3">
    <source>
        <dbReference type="ARBA" id="ARBA00012687"/>
    </source>
</evidence>
<evidence type="ECO:0000313" key="13">
    <source>
        <dbReference type="Proteomes" id="UP000054422"/>
    </source>
</evidence>
<evidence type="ECO:0000256" key="2">
    <source>
        <dbReference type="ARBA" id="ARBA00007868"/>
    </source>
</evidence>
<keyword evidence="9 11" id="KW-0443">Lipid metabolism</keyword>
<evidence type="ECO:0000256" key="11">
    <source>
        <dbReference type="HAMAP-Rule" id="MF_00392"/>
    </source>
</evidence>